<comment type="caution">
    <text evidence="3">The sequence shown here is derived from an EMBL/GenBank/DDBJ whole genome shotgun (WGS) entry which is preliminary data.</text>
</comment>
<dbReference type="SMART" id="SM00256">
    <property type="entry name" value="FBOX"/>
    <property type="match status" value="1"/>
</dbReference>
<dbReference type="VEuPathDB" id="FungiDB:DFL_001468"/>
<name>A0A437A801_ARTFL</name>
<proteinExistence type="predicted"/>
<dbReference type="Proteomes" id="UP000283090">
    <property type="component" value="Unassembled WGS sequence"/>
</dbReference>
<sequence>MASSSNTTPGVSIPTPTLPMSTSTSLKEDQKMVLPLELQLLILESTPFESHQTLSLVCRTWRTFILTSPSILKNRYTSYTLPENHANGPRTKFHEPLYHGILSYLTHYVRMDDGVYHACYLKHPSYQSWTGSPTKFLLNTSFFGNDLLSLDHLPNHKGKGKTRNDGLRLNFNNIYAHERITPWKQTVWKHPFSPSASTTPTIAEFLKKNGQAVNNRLAAYYANYSHSDVLKVVMKYTRNESGICFLEFALIPLTRGSGNVNSNHMRIKFDMEDEKGRTRGLIRKWEVMRKLKGMVKKKSRDGKSEFEALGLGSYYEGKEVNSVWDADGIFHVIS</sequence>
<feature type="compositionally biased region" description="Low complexity" evidence="1">
    <location>
        <begin position="12"/>
        <end position="24"/>
    </location>
</feature>
<evidence type="ECO:0000259" key="2">
    <source>
        <dbReference type="SMART" id="SM00256"/>
    </source>
</evidence>
<dbReference type="EMBL" id="SAEB01000003">
    <property type="protein sequence ID" value="RVD87226.1"/>
    <property type="molecule type" value="Genomic_DNA"/>
</dbReference>
<reference evidence="3 4" key="1">
    <citation type="submission" date="2019-01" db="EMBL/GenBank/DDBJ databases">
        <title>Intercellular communication is required for trap formation in the nematode-trapping fungus Duddingtonia flagrans.</title>
        <authorList>
            <person name="Youssar L."/>
            <person name="Wernet V."/>
            <person name="Hensel N."/>
            <person name="Hildebrandt H.-G."/>
            <person name="Fischer R."/>
        </authorList>
    </citation>
    <scope>NUCLEOTIDE SEQUENCE [LARGE SCALE GENOMIC DNA]</scope>
    <source>
        <strain evidence="3 4">CBS H-5679</strain>
    </source>
</reference>
<feature type="compositionally biased region" description="Polar residues" evidence="1">
    <location>
        <begin position="1"/>
        <end position="10"/>
    </location>
</feature>
<dbReference type="InterPro" id="IPR036047">
    <property type="entry name" value="F-box-like_dom_sf"/>
</dbReference>
<dbReference type="SUPFAM" id="SSF81383">
    <property type="entry name" value="F-box domain"/>
    <property type="match status" value="1"/>
</dbReference>
<dbReference type="Pfam" id="PF00646">
    <property type="entry name" value="F-box"/>
    <property type="match status" value="1"/>
</dbReference>
<protein>
    <recommendedName>
        <fullName evidence="2">F-box domain-containing protein</fullName>
    </recommendedName>
</protein>
<dbReference type="RefSeq" id="XP_067492770.1">
    <property type="nucleotide sequence ID" value="XM_067630091.1"/>
</dbReference>
<evidence type="ECO:0000313" key="4">
    <source>
        <dbReference type="Proteomes" id="UP000283090"/>
    </source>
</evidence>
<keyword evidence="4" id="KW-1185">Reference proteome</keyword>
<dbReference type="GeneID" id="93583779"/>
<dbReference type="InterPro" id="IPR001810">
    <property type="entry name" value="F-box_dom"/>
</dbReference>
<dbReference type="Gene3D" id="1.20.1280.50">
    <property type="match status" value="1"/>
</dbReference>
<gene>
    <name evidence="3" type="ORF">DFL_001468</name>
</gene>
<dbReference type="AlphaFoldDB" id="A0A437A801"/>
<feature type="region of interest" description="Disordered" evidence="1">
    <location>
        <begin position="1"/>
        <end position="24"/>
    </location>
</feature>
<evidence type="ECO:0000256" key="1">
    <source>
        <dbReference type="SAM" id="MobiDB-lite"/>
    </source>
</evidence>
<organism evidence="3 4">
    <name type="scientific">Arthrobotrys flagrans</name>
    <name type="common">Nematode-trapping fungus</name>
    <name type="synonym">Trichothecium flagrans</name>
    <dbReference type="NCBI Taxonomy" id="97331"/>
    <lineage>
        <taxon>Eukaryota</taxon>
        <taxon>Fungi</taxon>
        <taxon>Dikarya</taxon>
        <taxon>Ascomycota</taxon>
        <taxon>Pezizomycotina</taxon>
        <taxon>Orbiliomycetes</taxon>
        <taxon>Orbiliales</taxon>
        <taxon>Orbiliaceae</taxon>
        <taxon>Arthrobotrys</taxon>
    </lineage>
</organism>
<evidence type="ECO:0000313" key="3">
    <source>
        <dbReference type="EMBL" id="RVD87226.1"/>
    </source>
</evidence>
<dbReference type="OrthoDB" id="5303314at2759"/>
<feature type="domain" description="F-box" evidence="2">
    <location>
        <begin position="34"/>
        <end position="75"/>
    </location>
</feature>
<accession>A0A437A801</accession>